<dbReference type="SUPFAM" id="SSF51182">
    <property type="entry name" value="RmlC-like cupins"/>
    <property type="match status" value="1"/>
</dbReference>
<dbReference type="SMART" id="SM00342">
    <property type="entry name" value="HTH_ARAC"/>
    <property type="match status" value="1"/>
</dbReference>
<organism evidence="5 6">
    <name type="scientific">Pantoea latae</name>
    <dbReference type="NCBI Taxonomy" id="1964541"/>
    <lineage>
        <taxon>Bacteria</taxon>
        <taxon>Pseudomonadati</taxon>
        <taxon>Pseudomonadota</taxon>
        <taxon>Gammaproteobacteria</taxon>
        <taxon>Enterobacterales</taxon>
        <taxon>Erwiniaceae</taxon>
        <taxon>Pantoea</taxon>
    </lineage>
</organism>
<dbReference type="Gene3D" id="1.10.10.60">
    <property type="entry name" value="Homeodomain-like"/>
    <property type="match status" value="2"/>
</dbReference>
<dbReference type="PANTHER" id="PTHR46796">
    <property type="entry name" value="HTH-TYPE TRANSCRIPTIONAL ACTIVATOR RHAS-RELATED"/>
    <property type="match status" value="1"/>
</dbReference>
<dbReference type="InterPro" id="IPR018062">
    <property type="entry name" value="HTH_AraC-typ_CS"/>
</dbReference>
<evidence type="ECO:0000259" key="4">
    <source>
        <dbReference type="PROSITE" id="PS01124"/>
    </source>
</evidence>
<keyword evidence="3" id="KW-0804">Transcription</keyword>
<dbReference type="PANTHER" id="PTHR46796:SF7">
    <property type="entry name" value="ARAC FAMILY TRANSCRIPTIONAL REGULATOR"/>
    <property type="match status" value="1"/>
</dbReference>
<dbReference type="AlphaFoldDB" id="A0A1V9D9M4"/>
<dbReference type="PROSITE" id="PS00041">
    <property type="entry name" value="HTH_ARAC_FAMILY_1"/>
    <property type="match status" value="1"/>
</dbReference>
<reference evidence="5 6" key="1">
    <citation type="submission" date="2017-02" db="EMBL/GenBank/DDBJ databases">
        <title>Whole genome shotgun sequence of Pantoea agglomerans strain AS1 isolated from a cycad, Zamia floridana in Central Florida, USA.</title>
        <authorList>
            <person name="Lata P."/>
            <person name="Govindarajan S."/>
            <person name="Qi F."/>
            <person name="Li J.-L."/>
            <person name="Maurya S.K."/>
            <person name="Sahoo M.K."/>
        </authorList>
    </citation>
    <scope>NUCLEOTIDE SEQUENCE [LARGE SCALE GENOMIC DNA]</scope>
    <source>
        <strain evidence="5 6">AS1</strain>
    </source>
</reference>
<evidence type="ECO:0000256" key="1">
    <source>
        <dbReference type="ARBA" id="ARBA00023015"/>
    </source>
</evidence>
<dbReference type="OrthoDB" id="9783876at2"/>
<dbReference type="Pfam" id="PF12833">
    <property type="entry name" value="HTH_18"/>
    <property type="match status" value="1"/>
</dbReference>
<dbReference type="InterPro" id="IPR053531">
    <property type="entry name" value="RCS-HTH_transactivator"/>
</dbReference>
<dbReference type="NCBIfam" id="NF040475">
    <property type="entry name" value="chlor_reg_RclR"/>
    <property type="match status" value="1"/>
</dbReference>
<dbReference type="EMBL" id="MWUE01000033">
    <property type="protein sequence ID" value="OQP30558.1"/>
    <property type="molecule type" value="Genomic_DNA"/>
</dbReference>
<dbReference type="InterPro" id="IPR018060">
    <property type="entry name" value="HTH_AraC"/>
</dbReference>
<dbReference type="InterPro" id="IPR020449">
    <property type="entry name" value="Tscrpt_reg_AraC-type_HTH"/>
</dbReference>
<keyword evidence="1" id="KW-0805">Transcription regulation</keyword>
<dbReference type="SUPFAM" id="SSF46689">
    <property type="entry name" value="Homeodomain-like"/>
    <property type="match status" value="2"/>
</dbReference>
<protein>
    <submittedName>
        <fullName evidence="5">AraC family transcriptional regulator</fullName>
    </submittedName>
</protein>
<proteinExistence type="predicted"/>
<name>A0A1V9D9M4_9GAMM</name>
<dbReference type="PROSITE" id="PS01124">
    <property type="entry name" value="HTH_ARAC_FAMILY_2"/>
    <property type="match status" value="1"/>
</dbReference>
<dbReference type="InterPro" id="IPR009057">
    <property type="entry name" value="Homeodomain-like_sf"/>
</dbReference>
<dbReference type="PRINTS" id="PR00032">
    <property type="entry name" value="HTHARAC"/>
</dbReference>
<keyword evidence="6" id="KW-1185">Reference proteome</keyword>
<comment type="caution">
    <text evidence="5">The sequence shown here is derived from an EMBL/GenBank/DDBJ whole genome shotgun (WGS) entry which is preliminary data.</text>
</comment>
<keyword evidence="2" id="KW-0238">DNA-binding</keyword>
<evidence type="ECO:0000256" key="3">
    <source>
        <dbReference type="ARBA" id="ARBA00023163"/>
    </source>
</evidence>
<dbReference type="GO" id="GO:0003700">
    <property type="term" value="F:DNA-binding transcription factor activity"/>
    <property type="evidence" value="ECO:0007669"/>
    <property type="project" value="InterPro"/>
</dbReference>
<dbReference type="GO" id="GO:0043565">
    <property type="term" value="F:sequence-specific DNA binding"/>
    <property type="evidence" value="ECO:0007669"/>
    <property type="project" value="InterPro"/>
</dbReference>
<dbReference type="InterPro" id="IPR011051">
    <property type="entry name" value="RmlC_Cupin_sf"/>
</dbReference>
<evidence type="ECO:0000256" key="2">
    <source>
        <dbReference type="ARBA" id="ARBA00023125"/>
    </source>
</evidence>
<evidence type="ECO:0000313" key="5">
    <source>
        <dbReference type="EMBL" id="OQP30558.1"/>
    </source>
</evidence>
<accession>A0A1V9D9M4</accession>
<dbReference type="InterPro" id="IPR032783">
    <property type="entry name" value="AraC_lig"/>
</dbReference>
<dbReference type="Proteomes" id="UP000192769">
    <property type="component" value="Unassembled WGS sequence"/>
</dbReference>
<feature type="domain" description="HTH araC/xylS-type" evidence="4">
    <location>
        <begin position="180"/>
        <end position="278"/>
    </location>
</feature>
<gene>
    <name evidence="5" type="ORF">B2J69_20155</name>
</gene>
<sequence>MDPLSHLLLLHNPQGSIDKNCVLSGEWQLPHRAGQLCSVRWHTVVGGSVMLDMPGSTKIELSSGSVLFLPQNTAHRLYQQSTLPTQLVCGMLELPASAQAFLTALPEVLMLAPAVESHEARWLAAALPLLTQSDTADAPGDEALRSHQISAMFTLAVRNGLSETLQNKSLLALALHPRVGTLIAQLCEAPERPWTVEEMAQRVFMSRASFAQLFRQLSATTPLAVLTSIRLQLAAQQLARDSAPVINIALAVGYASESSFHKAFLREFDCTPGEYRRRTEMLAKEDVMLFRA</sequence>
<evidence type="ECO:0000313" key="6">
    <source>
        <dbReference type="Proteomes" id="UP000192769"/>
    </source>
</evidence>
<dbReference type="InterPro" id="IPR050204">
    <property type="entry name" value="AraC_XylS_family_regulators"/>
</dbReference>
<dbReference type="RefSeq" id="WP_081141681.1">
    <property type="nucleotide sequence ID" value="NZ_MWUE01000033.1"/>
</dbReference>
<dbReference type="Pfam" id="PF12852">
    <property type="entry name" value="Cupin_6"/>
    <property type="match status" value="1"/>
</dbReference>